<dbReference type="InterPro" id="IPR027417">
    <property type="entry name" value="P-loop_NTPase"/>
</dbReference>
<proteinExistence type="inferred from homology"/>
<dbReference type="PROSITE" id="PS00211">
    <property type="entry name" value="ABC_TRANSPORTER_1"/>
    <property type="match status" value="1"/>
</dbReference>
<evidence type="ECO:0000256" key="5">
    <source>
        <dbReference type="ARBA" id="ARBA00022840"/>
    </source>
</evidence>
<dbReference type="EMBL" id="CP017147">
    <property type="protein sequence ID" value="AOO82255.1"/>
    <property type="molecule type" value="Genomic_DNA"/>
</dbReference>
<feature type="domain" description="ABC transporter" evidence="6">
    <location>
        <begin position="21"/>
        <end position="265"/>
    </location>
</feature>
<dbReference type="RefSeq" id="WP_069691465.1">
    <property type="nucleotide sequence ID" value="NZ_CP017147.1"/>
</dbReference>
<dbReference type="OrthoDB" id="9802264at2"/>
<sequence>MIAPHTDTAQPRPAPAEQPFVEVTDLKKYYLMRGGLALKALDGVSFSIREGEVMGLVGESGCGKSTIARLLMRLTDATGGEARIDRRNVLSLHGQELRRMRRTMQLIFQDPYAALDPRMTLGNSMMLPMLQNGLGTREALRVEVVKMLAEVGLDPSFAERYPRECSGGQLQRIVIGRALLLKPRFLVCDEPTSALDASMRTQILNLLMDLKRRFGLTLLMISHDLRVVNYMCDRIAVMYLGQIVEVAERDELFTRPRHPYTRALISAAMVDETGLDAAAGYLKGDLPSPLAPPPGCRLQTRCRFATERCVKEMPQLGQTEPGHLVRCHRWAELDLSSAVYREAGPAAAALSHVAAE</sequence>
<dbReference type="FunFam" id="3.40.50.300:FF:000016">
    <property type="entry name" value="Oligopeptide ABC transporter ATP-binding component"/>
    <property type="match status" value="1"/>
</dbReference>
<dbReference type="PROSITE" id="PS50893">
    <property type="entry name" value="ABC_TRANSPORTER_2"/>
    <property type="match status" value="1"/>
</dbReference>
<accession>A0A1D7U4F3</accession>
<dbReference type="GO" id="GO:0016887">
    <property type="term" value="F:ATP hydrolysis activity"/>
    <property type="evidence" value="ECO:0007669"/>
    <property type="project" value="InterPro"/>
</dbReference>
<comment type="similarity">
    <text evidence="2">Belongs to the ABC transporter superfamily.</text>
</comment>
<dbReference type="CDD" id="cd03257">
    <property type="entry name" value="ABC_NikE_OppD_transporters"/>
    <property type="match status" value="1"/>
</dbReference>
<organism evidence="7 8">
    <name type="scientific">Bosea vaviloviae</name>
    <dbReference type="NCBI Taxonomy" id="1526658"/>
    <lineage>
        <taxon>Bacteria</taxon>
        <taxon>Pseudomonadati</taxon>
        <taxon>Pseudomonadota</taxon>
        <taxon>Alphaproteobacteria</taxon>
        <taxon>Hyphomicrobiales</taxon>
        <taxon>Boseaceae</taxon>
        <taxon>Bosea</taxon>
    </lineage>
</organism>
<dbReference type="GO" id="GO:0005524">
    <property type="term" value="F:ATP binding"/>
    <property type="evidence" value="ECO:0007669"/>
    <property type="project" value="UniProtKB-KW"/>
</dbReference>
<dbReference type="AlphaFoldDB" id="A0A1D7U4F3"/>
<dbReference type="GO" id="GO:0005886">
    <property type="term" value="C:plasma membrane"/>
    <property type="evidence" value="ECO:0007669"/>
    <property type="project" value="UniProtKB-SubCell"/>
</dbReference>
<keyword evidence="5 7" id="KW-0067">ATP-binding</keyword>
<evidence type="ECO:0000259" key="6">
    <source>
        <dbReference type="PROSITE" id="PS50893"/>
    </source>
</evidence>
<dbReference type="InterPro" id="IPR003439">
    <property type="entry name" value="ABC_transporter-like_ATP-bd"/>
</dbReference>
<dbReference type="SUPFAM" id="SSF52540">
    <property type="entry name" value="P-loop containing nucleoside triphosphate hydrolases"/>
    <property type="match status" value="1"/>
</dbReference>
<dbReference type="NCBIfam" id="TIGR01727">
    <property type="entry name" value="oligo_HPY"/>
    <property type="match status" value="1"/>
</dbReference>
<comment type="subcellular location">
    <subcellularLocation>
        <location evidence="1">Cell inner membrane</location>
        <topology evidence="1">Peripheral membrane protein</topology>
    </subcellularLocation>
</comment>
<evidence type="ECO:0000256" key="3">
    <source>
        <dbReference type="ARBA" id="ARBA00022448"/>
    </source>
</evidence>
<dbReference type="InterPro" id="IPR003593">
    <property type="entry name" value="AAA+_ATPase"/>
</dbReference>
<dbReference type="Proteomes" id="UP000094969">
    <property type="component" value="Chromosome"/>
</dbReference>
<evidence type="ECO:0000256" key="4">
    <source>
        <dbReference type="ARBA" id="ARBA00022741"/>
    </source>
</evidence>
<dbReference type="KEGG" id="bvv:BHK69_19020"/>
<dbReference type="GO" id="GO:0055085">
    <property type="term" value="P:transmembrane transport"/>
    <property type="evidence" value="ECO:0007669"/>
    <property type="project" value="UniProtKB-ARBA"/>
</dbReference>
<evidence type="ECO:0000256" key="1">
    <source>
        <dbReference type="ARBA" id="ARBA00004417"/>
    </source>
</evidence>
<dbReference type="Pfam" id="PF00005">
    <property type="entry name" value="ABC_tran"/>
    <property type="match status" value="1"/>
</dbReference>
<reference evidence="7 8" key="1">
    <citation type="journal article" date="2015" name="Antonie Van Leeuwenhoek">
        <title>Bosea vaviloviae sp. nov., a new species of slow-growing rhizobia isolated from nodules of the relict species Vavilovia formosa (Stev.) Fed.</title>
        <authorList>
            <person name="Safronova V.I."/>
            <person name="Kuznetsova I.G."/>
            <person name="Sazanova A.L."/>
            <person name="Kimeklis A.K."/>
            <person name="Belimov A.A."/>
            <person name="Andronov E.E."/>
            <person name="Pinaev A.G."/>
            <person name="Chizhevskaya E.P."/>
            <person name="Pukhaev A.R."/>
            <person name="Popov K.P."/>
            <person name="Willems A."/>
            <person name="Tikhonovich I.A."/>
        </authorList>
    </citation>
    <scope>NUCLEOTIDE SEQUENCE [LARGE SCALE GENOMIC DNA]</scope>
    <source>
        <strain evidence="7 8">Vaf18</strain>
    </source>
</reference>
<evidence type="ECO:0000256" key="2">
    <source>
        <dbReference type="ARBA" id="ARBA00005417"/>
    </source>
</evidence>
<keyword evidence="8" id="KW-1185">Reference proteome</keyword>
<keyword evidence="4" id="KW-0547">Nucleotide-binding</keyword>
<dbReference type="InterPro" id="IPR017871">
    <property type="entry name" value="ABC_transporter-like_CS"/>
</dbReference>
<evidence type="ECO:0000313" key="7">
    <source>
        <dbReference type="EMBL" id="AOO82255.1"/>
    </source>
</evidence>
<dbReference type="SMART" id="SM00382">
    <property type="entry name" value="AAA"/>
    <property type="match status" value="1"/>
</dbReference>
<dbReference type="InterPro" id="IPR013563">
    <property type="entry name" value="Oligopep_ABC_C"/>
</dbReference>
<gene>
    <name evidence="7" type="ORF">BHK69_19020</name>
</gene>
<dbReference type="PANTHER" id="PTHR43776">
    <property type="entry name" value="TRANSPORT ATP-BINDING PROTEIN"/>
    <property type="match status" value="1"/>
</dbReference>
<dbReference type="Gene3D" id="3.40.50.300">
    <property type="entry name" value="P-loop containing nucleotide triphosphate hydrolases"/>
    <property type="match status" value="1"/>
</dbReference>
<evidence type="ECO:0000313" key="8">
    <source>
        <dbReference type="Proteomes" id="UP000094969"/>
    </source>
</evidence>
<dbReference type="Pfam" id="PF08352">
    <property type="entry name" value="oligo_HPY"/>
    <property type="match status" value="1"/>
</dbReference>
<dbReference type="GO" id="GO:0015833">
    <property type="term" value="P:peptide transport"/>
    <property type="evidence" value="ECO:0007669"/>
    <property type="project" value="InterPro"/>
</dbReference>
<dbReference type="InterPro" id="IPR050319">
    <property type="entry name" value="ABC_transp_ATP-bind"/>
</dbReference>
<keyword evidence="3" id="KW-0813">Transport</keyword>
<protein>
    <submittedName>
        <fullName evidence="7">Peptide ABC transporter ATP-binding protein</fullName>
    </submittedName>
</protein>
<dbReference type="STRING" id="1526658.BHK69_19020"/>
<name>A0A1D7U4F3_9HYPH</name>